<feature type="transmembrane region" description="Helical" evidence="1">
    <location>
        <begin position="109"/>
        <end position="130"/>
    </location>
</feature>
<comment type="caution">
    <text evidence="2">The sequence shown here is derived from an EMBL/GenBank/DDBJ whole genome shotgun (WGS) entry which is preliminary data.</text>
</comment>
<feature type="transmembrane region" description="Helical" evidence="1">
    <location>
        <begin position="76"/>
        <end position="97"/>
    </location>
</feature>
<keyword evidence="1" id="KW-0812">Transmembrane</keyword>
<keyword evidence="1" id="KW-1133">Transmembrane helix</keyword>
<dbReference type="AlphaFoldDB" id="A0A5C8NX28"/>
<protein>
    <submittedName>
        <fullName evidence="2">Uncharacterized protein</fullName>
    </submittedName>
</protein>
<dbReference type="RefSeq" id="WP_147666425.1">
    <property type="nucleotide sequence ID" value="NZ_VDUW01000003.1"/>
</dbReference>
<dbReference type="EMBL" id="VDUW01000003">
    <property type="protein sequence ID" value="TXL65755.1"/>
    <property type="molecule type" value="Genomic_DNA"/>
</dbReference>
<gene>
    <name evidence="2" type="ORF">FHP05_06435</name>
</gene>
<dbReference type="OrthoDB" id="2972381at2"/>
<feature type="transmembrane region" description="Helical" evidence="1">
    <location>
        <begin position="9"/>
        <end position="29"/>
    </location>
</feature>
<keyword evidence="3" id="KW-1185">Reference proteome</keyword>
<keyword evidence="1" id="KW-0472">Membrane</keyword>
<evidence type="ECO:0000256" key="1">
    <source>
        <dbReference type="SAM" id="Phobius"/>
    </source>
</evidence>
<accession>A0A5C8NX28</accession>
<evidence type="ECO:0000313" key="2">
    <source>
        <dbReference type="EMBL" id="TXL65755.1"/>
    </source>
</evidence>
<proteinExistence type="predicted"/>
<feature type="transmembrane region" description="Helical" evidence="1">
    <location>
        <begin position="142"/>
        <end position="162"/>
    </location>
</feature>
<reference evidence="2 3" key="1">
    <citation type="submission" date="2019-06" db="EMBL/GenBank/DDBJ databases">
        <title>Cerasibacillus sp. nov., isolated from maize field.</title>
        <authorList>
            <person name="Lin S.-Y."/>
            <person name="Tsai C.-F."/>
            <person name="Young C.-C."/>
        </authorList>
    </citation>
    <scope>NUCLEOTIDE SEQUENCE [LARGE SCALE GENOMIC DNA]</scope>
    <source>
        <strain evidence="2 3">CC-CFT480</strain>
    </source>
</reference>
<dbReference type="Proteomes" id="UP000321574">
    <property type="component" value="Unassembled WGS sequence"/>
</dbReference>
<sequence>MNKTIKTKLFLLIFLLVIPVIFFMIESKINPVTTYFNSIIFILATFVVTITIYLVLSIVIGKYPSFLETGIWKNPLFILIFGSFMLLILIILMILVSNNIDFNPMTNKMVTFICSYPVVFVLILMVDAFLKGMSNIEREKRLFMSSMATVFGVAIFILLGMLGI</sequence>
<feature type="transmembrane region" description="Helical" evidence="1">
    <location>
        <begin position="35"/>
        <end position="56"/>
    </location>
</feature>
<name>A0A5C8NX28_9BACI</name>
<organism evidence="2 3">
    <name type="scientific">Cerasibacillus terrae</name>
    <dbReference type="NCBI Taxonomy" id="2498845"/>
    <lineage>
        <taxon>Bacteria</taxon>
        <taxon>Bacillati</taxon>
        <taxon>Bacillota</taxon>
        <taxon>Bacilli</taxon>
        <taxon>Bacillales</taxon>
        <taxon>Bacillaceae</taxon>
        <taxon>Cerasibacillus</taxon>
    </lineage>
</organism>
<evidence type="ECO:0000313" key="3">
    <source>
        <dbReference type="Proteomes" id="UP000321574"/>
    </source>
</evidence>